<dbReference type="AlphaFoldDB" id="A0A183C232"/>
<protein>
    <submittedName>
        <fullName evidence="3">RING-type domain-containing protein</fullName>
    </submittedName>
</protein>
<feature type="region of interest" description="Disordered" evidence="1">
    <location>
        <begin position="128"/>
        <end position="168"/>
    </location>
</feature>
<evidence type="ECO:0000313" key="3">
    <source>
        <dbReference type="WBParaSite" id="GPLIN_000692600"/>
    </source>
</evidence>
<keyword evidence="2" id="KW-1185">Reference proteome</keyword>
<feature type="compositionally biased region" description="Low complexity" evidence="1">
    <location>
        <begin position="129"/>
        <end position="144"/>
    </location>
</feature>
<feature type="region of interest" description="Disordered" evidence="1">
    <location>
        <begin position="89"/>
        <end position="112"/>
    </location>
</feature>
<sequence>MPSHTPHRRHCYKCHHCSCCCFHCFPSGNSAAAAASTNTCPNDIDFYFRRADPPDRVQIGAKLAKRSSSSSGFEFGGMSVKPKAIAAPLDNVGERRRQQRRHSSDARAPLARLSDEELQLSIQSCCSTCTSGRTSRSSSDGGLSPDASPSNPAARSRRQNGNKTNTTNFHIRMGDQRQIVSIHEMLPGRRIDQRKKGGEIEAVAAPKSAVINKKLQKRADELDQKATPERAPQMVEKYAKMPMRMVRFGNGFTESCSTSLPSSPTTILKRHSRQLKRLPNLAKPSPEAPNAVVRDANACWARERAEWLRMRQQAQQRAVQRAMAMARGRWAEEVVEHRREEMGRDLRETLHRMLNDDGVEELDRNGFGTQFKPEGIPDWNGFGTQFKPEGIPDRNGFGTQFKPEESIPDEQKRQAAATIVDQMRQTLAELSSSSDGGTPMRRPIILKVPKSNSASDLASAQNFGPEALEEMECLRQLMRGEMPGTKTGKKHFFGRLSFGKMRRGLKQMFNGGANTKYLLPFC</sequence>
<name>A0A183C232_GLOPA</name>
<dbReference type="Proteomes" id="UP000050741">
    <property type="component" value="Unassembled WGS sequence"/>
</dbReference>
<organism evidence="2 3">
    <name type="scientific">Globodera pallida</name>
    <name type="common">Potato cyst nematode worm</name>
    <name type="synonym">Heterodera pallida</name>
    <dbReference type="NCBI Taxonomy" id="36090"/>
    <lineage>
        <taxon>Eukaryota</taxon>
        <taxon>Metazoa</taxon>
        <taxon>Ecdysozoa</taxon>
        <taxon>Nematoda</taxon>
        <taxon>Chromadorea</taxon>
        <taxon>Rhabditida</taxon>
        <taxon>Tylenchina</taxon>
        <taxon>Tylenchomorpha</taxon>
        <taxon>Tylenchoidea</taxon>
        <taxon>Heteroderidae</taxon>
        <taxon>Heteroderinae</taxon>
        <taxon>Globodera</taxon>
    </lineage>
</organism>
<evidence type="ECO:0000256" key="1">
    <source>
        <dbReference type="SAM" id="MobiDB-lite"/>
    </source>
</evidence>
<dbReference type="WBParaSite" id="GPLIN_000692600">
    <property type="protein sequence ID" value="GPLIN_000692600"/>
    <property type="gene ID" value="GPLIN_000692600"/>
</dbReference>
<evidence type="ECO:0000313" key="2">
    <source>
        <dbReference type="Proteomes" id="UP000050741"/>
    </source>
</evidence>
<proteinExistence type="predicted"/>
<reference evidence="2" key="1">
    <citation type="submission" date="2014-05" db="EMBL/GenBank/DDBJ databases">
        <title>The genome and life-stage specific transcriptomes of Globodera pallida elucidate key aspects of plant parasitism by a cyst nematode.</title>
        <authorList>
            <person name="Cotton J.A."/>
            <person name="Lilley C.J."/>
            <person name="Jones L.M."/>
            <person name="Kikuchi T."/>
            <person name="Reid A.J."/>
            <person name="Thorpe P."/>
            <person name="Tsai I.J."/>
            <person name="Beasley H."/>
            <person name="Blok V."/>
            <person name="Cock P.J.A."/>
            <person name="Van den Akker S.E."/>
            <person name="Holroyd N."/>
            <person name="Hunt M."/>
            <person name="Mantelin S."/>
            <person name="Naghra H."/>
            <person name="Pain A."/>
            <person name="Palomares-Rius J.E."/>
            <person name="Zarowiecki M."/>
            <person name="Berriman M."/>
            <person name="Jones J.T."/>
            <person name="Urwin P.E."/>
        </authorList>
    </citation>
    <scope>NUCLEOTIDE SEQUENCE [LARGE SCALE GENOMIC DNA]</scope>
    <source>
        <strain evidence="2">Lindley</strain>
    </source>
</reference>
<reference evidence="3" key="2">
    <citation type="submission" date="2016-06" db="UniProtKB">
        <authorList>
            <consortium name="WormBaseParasite"/>
        </authorList>
    </citation>
    <scope>IDENTIFICATION</scope>
</reference>
<accession>A0A183C232</accession>